<feature type="signal peptide" evidence="21">
    <location>
        <begin position="1"/>
        <end position="20"/>
    </location>
</feature>
<keyword evidence="3 20" id="KW-0812">Transmembrane</keyword>
<proteinExistence type="predicted"/>
<feature type="transmembrane region" description="Helical" evidence="20">
    <location>
        <begin position="408"/>
        <end position="430"/>
    </location>
</feature>
<keyword evidence="6" id="KW-0770">Synapse</keyword>
<dbReference type="InterPro" id="IPR018000">
    <property type="entry name" value="Neurotransmitter_ion_chnl_CS"/>
</dbReference>
<evidence type="ECO:0000256" key="15">
    <source>
        <dbReference type="ARBA" id="ARBA00034104"/>
    </source>
</evidence>
<evidence type="ECO:0000256" key="10">
    <source>
        <dbReference type="ARBA" id="ARBA00023170"/>
    </source>
</evidence>
<evidence type="ECO:0000256" key="13">
    <source>
        <dbReference type="ARBA" id="ARBA00023286"/>
    </source>
</evidence>
<dbReference type="InterPro" id="IPR038050">
    <property type="entry name" value="Neuro_actylchol_rec"/>
</dbReference>
<feature type="transmembrane region" description="Helical" evidence="20">
    <location>
        <begin position="274"/>
        <end position="291"/>
    </location>
</feature>
<dbReference type="FunFam" id="2.70.170.10:FF:000017">
    <property type="entry name" value="5-hydroxytryptamine receptor 3A"/>
    <property type="match status" value="1"/>
</dbReference>
<reference evidence="24" key="1">
    <citation type="submission" date="2025-08" db="UniProtKB">
        <authorList>
            <consortium name="Ensembl"/>
        </authorList>
    </citation>
    <scope>IDENTIFICATION</scope>
</reference>
<dbReference type="InterPro" id="IPR006202">
    <property type="entry name" value="Neur_chan_lig-bd"/>
</dbReference>
<comment type="catalytic activity">
    <reaction evidence="17">
        <text>Na(+)(in) = Na(+)(out)</text>
        <dbReference type="Rhea" id="RHEA:34963"/>
        <dbReference type="ChEBI" id="CHEBI:29101"/>
    </reaction>
</comment>
<keyword evidence="4 21" id="KW-0732">Signal</keyword>
<dbReference type="Gene3D" id="1.20.58.390">
    <property type="entry name" value="Neurotransmitter-gated ion-channel transmembrane domain"/>
    <property type="match status" value="1"/>
</dbReference>
<dbReference type="OMA" id="IHTCEHD"/>
<comment type="catalytic activity">
    <reaction evidence="16">
        <text>K(+)(in) = K(+)(out)</text>
        <dbReference type="Rhea" id="RHEA:29463"/>
        <dbReference type="ChEBI" id="CHEBI:29103"/>
    </reaction>
</comment>
<dbReference type="KEGG" id="kmr:108247659"/>
<feature type="domain" description="Neurotransmitter-gated ion-channel ligand-binding" evidence="22">
    <location>
        <begin position="44"/>
        <end position="237"/>
    </location>
</feature>
<evidence type="ECO:0000256" key="7">
    <source>
        <dbReference type="ARBA" id="ARBA00023065"/>
    </source>
</evidence>
<evidence type="ECO:0000256" key="2">
    <source>
        <dbReference type="ARBA" id="ARBA00022475"/>
    </source>
</evidence>
<dbReference type="GeneID" id="108247659"/>
<dbReference type="SUPFAM" id="SSF90112">
    <property type="entry name" value="Neurotransmitter-gated ion-channel transmembrane pore"/>
    <property type="match status" value="1"/>
</dbReference>
<evidence type="ECO:0000256" key="8">
    <source>
        <dbReference type="ARBA" id="ARBA00023136"/>
    </source>
</evidence>
<dbReference type="Gene3D" id="2.70.170.10">
    <property type="entry name" value="Neurotransmitter-gated ion-channel ligand-binding domain"/>
    <property type="match status" value="1"/>
</dbReference>
<evidence type="ECO:0000313" key="24">
    <source>
        <dbReference type="Ensembl" id="ENSKMAP00000012237.1"/>
    </source>
</evidence>
<evidence type="ECO:0000256" key="20">
    <source>
        <dbReference type="SAM" id="Phobius"/>
    </source>
</evidence>
<evidence type="ECO:0000256" key="1">
    <source>
        <dbReference type="ARBA" id="ARBA00022448"/>
    </source>
</evidence>
<sequence>MLQTNFLLLLLLIAIDGDSSEKVCSYQDVLNYLKLSKSNELFSMTRPVKDFRQPTEVILEILLYAILDVKEIDQTFVPYVWIILRWQNDYIFWDPNEFCGISNVTIPTDILWKPDLTIEEMTEKDKAPPSPHLTIRSNGEVLVQNDQVLVSTCRMQVYKFPFDMQSCNLSVKSVVHSVSEIRLKHHLNSSGATNWSRQLMRTQYEWLFVNLTITTKTVFPFGVEQDVIIYTIFMKRRAKLYIINFLLPILFLLFLDLASFLVPDRGGEKLSFKVTVLLAVTVMQLILNDILPSSSDKTPLIEVYCFGIFALMMLSLLETIVMMYLMEKESACPNGEKKWNRCSCLCGVSAENMPSVLTEGSGSELTREQEVSDKFPEELKEFVKTATLLLVNMKEEEKPGFWTRKSQFINTTYFIFYVTAASLFLGYTYYCWFDAKE</sequence>
<dbReference type="InterPro" id="IPR036734">
    <property type="entry name" value="Neur_chan_lig-bd_sf"/>
</dbReference>
<accession>A0A3Q3FGD7</accession>
<comment type="function">
    <text evidence="19">Forms serotonin (5-hydroxytryptamine/5-HT3)-activated cation-selective channel complexes, which when activated cause fast, depolarizing responses in neurons.</text>
</comment>
<evidence type="ECO:0000256" key="5">
    <source>
        <dbReference type="ARBA" id="ARBA00022989"/>
    </source>
</evidence>
<evidence type="ECO:0000313" key="25">
    <source>
        <dbReference type="Proteomes" id="UP000264800"/>
    </source>
</evidence>
<evidence type="ECO:0000259" key="22">
    <source>
        <dbReference type="Pfam" id="PF02931"/>
    </source>
</evidence>
<evidence type="ECO:0000256" key="12">
    <source>
        <dbReference type="ARBA" id="ARBA00023257"/>
    </source>
</evidence>
<dbReference type="SUPFAM" id="SSF63712">
    <property type="entry name" value="Nicotinic receptor ligand binding domain-like"/>
    <property type="match status" value="1"/>
</dbReference>
<dbReference type="Pfam" id="PF02932">
    <property type="entry name" value="Neur_chan_memb"/>
    <property type="match status" value="1"/>
</dbReference>
<evidence type="ECO:0000256" key="11">
    <source>
        <dbReference type="ARBA" id="ARBA00023180"/>
    </source>
</evidence>
<organism evidence="24 25">
    <name type="scientific">Kryptolebias marmoratus</name>
    <name type="common">Mangrove killifish</name>
    <name type="synonym">Rivulus marmoratus</name>
    <dbReference type="NCBI Taxonomy" id="37003"/>
    <lineage>
        <taxon>Eukaryota</taxon>
        <taxon>Metazoa</taxon>
        <taxon>Chordata</taxon>
        <taxon>Craniata</taxon>
        <taxon>Vertebrata</taxon>
        <taxon>Euteleostomi</taxon>
        <taxon>Actinopterygii</taxon>
        <taxon>Neopterygii</taxon>
        <taxon>Teleostei</taxon>
        <taxon>Neoteleostei</taxon>
        <taxon>Acanthomorphata</taxon>
        <taxon>Ovalentaria</taxon>
        <taxon>Atherinomorphae</taxon>
        <taxon>Cyprinodontiformes</taxon>
        <taxon>Rivulidae</taxon>
        <taxon>Kryptolebias</taxon>
    </lineage>
</organism>
<dbReference type="InterPro" id="IPR036719">
    <property type="entry name" value="Neuro-gated_channel_TM_sf"/>
</dbReference>
<keyword evidence="9" id="KW-1015">Disulfide bond</keyword>
<keyword evidence="8 20" id="KW-0472">Membrane</keyword>
<evidence type="ECO:0000259" key="23">
    <source>
        <dbReference type="Pfam" id="PF02932"/>
    </source>
</evidence>
<feature type="transmembrane region" description="Helical" evidence="20">
    <location>
        <begin position="303"/>
        <end position="325"/>
    </location>
</feature>
<keyword evidence="14" id="KW-0407">Ion channel</keyword>
<evidence type="ECO:0000256" key="17">
    <source>
        <dbReference type="ARBA" id="ARBA00036239"/>
    </source>
</evidence>
<keyword evidence="11" id="KW-0325">Glycoprotein</keyword>
<evidence type="ECO:0000256" key="9">
    <source>
        <dbReference type="ARBA" id="ARBA00023157"/>
    </source>
</evidence>
<evidence type="ECO:0000256" key="6">
    <source>
        <dbReference type="ARBA" id="ARBA00023018"/>
    </source>
</evidence>
<dbReference type="RefSeq" id="XP_017291460.1">
    <property type="nucleotide sequence ID" value="XM_017435971.3"/>
</dbReference>
<keyword evidence="2" id="KW-1003">Cell membrane</keyword>
<keyword evidence="1" id="KW-0813">Transport</keyword>
<evidence type="ECO:0000256" key="19">
    <source>
        <dbReference type="ARBA" id="ARBA00037540"/>
    </source>
</evidence>
<dbReference type="GO" id="GO:0045211">
    <property type="term" value="C:postsynaptic membrane"/>
    <property type="evidence" value="ECO:0007669"/>
    <property type="project" value="UniProtKB-SubCell"/>
</dbReference>
<feature type="transmembrane region" description="Helical" evidence="20">
    <location>
        <begin position="240"/>
        <end position="262"/>
    </location>
</feature>
<comment type="catalytic activity">
    <reaction evidence="18">
        <text>Ca(2+)(in) = Ca(2+)(out)</text>
        <dbReference type="Rhea" id="RHEA:29671"/>
        <dbReference type="ChEBI" id="CHEBI:29108"/>
    </reaction>
</comment>
<keyword evidence="25" id="KW-1185">Reference proteome</keyword>
<keyword evidence="13" id="KW-1071">Ligand-gated ion channel</keyword>
<keyword evidence="7" id="KW-0406">Ion transport</keyword>
<dbReference type="GO" id="GO:0005230">
    <property type="term" value="F:extracellular ligand-gated monoatomic ion channel activity"/>
    <property type="evidence" value="ECO:0007669"/>
    <property type="project" value="InterPro"/>
</dbReference>
<protein>
    <submittedName>
        <fullName evidence="24">5-hydroxytryptamine receptor 3A-like</fullName>
    </submittedName>
</protein>
<reference evidence="24" key="2">
    <citation type="submission" date="2025-09" db="UniProtKB">
        <authorList>
            <consortium name="Ensembl"/>
        </authorList>
    </citation>
    <scope>IDENTIFICATION</scope>
</reference>
<name>A0A3Q3FGD7_KRYMA</name>
<dbReference type="Pfam" id="PF02931">
    <property type="entry name" value="Neur_chan_LBD"/>
    <property type="match status" value="1"/>
</dbReference>
<dbReference type="InterPro" id="IPR006201">
    <property type="entry name" value="Neur_channel"/>
</dbReference>
<comment type="subcellular location">
    <subcellularLocation>
        <location evidence="15">Postsynaptic cell membrane</location>
        <topology evidence="15">Multi-pass membrane protein</topology>
    </subcellularLocation>
</comment>
<dbReference type="InterPro" id="IPR006029">
    <property type="entry name" value="Neurotrans-gated_channel_TM"/>
</dbReference>
<feature type="chain" id="PRO_5018759843" evidence="21">
    <location>
        <begin position="21"/>
        <end position="437"/>
    </location>
</feature>
<dbReference type="Ensembl" id="ENSKMAT00000012421.1">
    <property type="protein sequence ID" value="ENSKMAP00000012237.1"/>
    <property type="gene ID" value="ENSKMAG00000009202.1"/>
</dbReference>
<evidence type="ECO:0000256" key="3">
    <source>
        <dbReference type="ARBA" id="ARBA00022692"/>
    </source>
</evidence>
<dbReference type="AlphaFoldDB" id="A0A3Q3FGD7"/>
<dbReference type="OrthoDB" id="6097796at2759"/>
<dbReference type="GeneTree" id="ENSGT00940000163471"/>
<evidence type="ECO:0000256" key="14">
    <source>
        <dbReference type="ARBA" id="ARBA00023303"/>
    </source>
</evidence>
<dbReference type="GO" id="GO:0004888">
    <property type="term" value="F:transmembrane signaling receptor activity"/>
    <property type="evidence" value="ECO:0007669"/>
    <property type="project" value="InterPro"/>
</dbReference>
<keyword evidence="12" id="KW-0628">Postsynaptic cell membrane</keyword>
<keyword evidence="5 20" id="KW-1133">Transmembrane helix</keyword>
<evidence type="ECO:0000256" key="21">
    <source>
        <dbReference type="SAM" id="SignalP"/>
    </source>
</evidence>
<feature type="domain" description="Neurotransmitter-gated ion-channel transmembrane" evidence="23">
    <location>
        <begin position="246"/>
        <end position="342"/>
    </location>
</feature>
<dbReference type="PROSITE" id="PS00236">
    <property type="entry name" value="NEUROTR_ION_CHANNEL"/>
    <property type="match status" value="1"/>
</dbReference>
<dbReference type="PANTHER" id="PTHR18945">
    <property type="entry name" value="NEUROTRANSMITTER GATED ION CHANNEL"/>
    <property type="match status" value="1"/>
</dbReference>
<evidence type="ECO:0000256" key="18">
    <source>
        <dbReference type="ARBA" id="ARBA00036634"/>
    </source>
</evidence>
<dbReference type="Proteomes" id="UP000264800">
    <property type="component" value="Unplaced"/>
</dbReference>
<evidence type="ECO:0000256" key="4">
    <source>
        <dbReference type="ARBA" id="ARBA00022729"/>
    </source>
</evidence>
<keyword evidence="10" id="KW-0675">Receptor</keyword>
<evidence type="ECO:0000256" key="16">
    <source>
        <dbReference type="ARBA" id="ARBA00034430"/>
    </source>
</evidence>